<keyword evidence="2" id="KW-0472">Membrane</keyword>
<organism evidence="3 4">
    <name type="scientific">Candidatus Brachybacterium merdavium</name>
    <dbReference type="NCBI Taxonomy" id="2838513"/>
    <lineage>
        <taxon>Bacteria</taxon>
        <taxon>Bacillati</taxon>
        <taxon>Actinomycetota</taxon>
        <taxon>Actinomycetes</taxon>
        <taxon>Micrococcales</taxon>
        <taxon>Dermabacteraceae</taxon>
        <taxon>Brachybacterium</taxon>
    </lineage>
</organism>
<gene>
    <name evidence="3" type="ORF">H9786_12660</name>
</gene>
<dbReference type="Proteomes" id="UP000823823">
    <property type="component" value="Unassembled WGS sequence"/>
</dbReference>
<name>A0A9D2LER6_9MICO</name>
<keyword evidence="2" id="KW-1133">Transmembrane helix</keyword>
<reference evidence="3" key="1">
    <citation type="journal article" date="2021" name="PeerJ">
        <title>Extensive microbial diversity within the chicken gut microbiome revealed by metagenomics and culture.</title>
        <authorList>
            <person name="Gilroy R."/>
            <person name="Ravi A."/>
            <person name="Getino M."/>
            <person name="Pursley I."/>
            <person name="Horton D.L."/>
            <person name="Alikhan N.F."/>
            <person name="Baker D."/>
            <person name="Gharbi K."/>
            <person name="Hall N."/>
            <person name="Watson M."/>
            <person name="Adriaenssens E.M."/>
            <person name="Foster-Nyarko E."/>
            <person name="Jarju S."/>
            <person name="Secka A."/>
            <person name="Antonio M."/>
            <person name="Oren A."/>
            <person name="Chaudhuri R.R."/>
            <person name="La Ragione R."/>
            <person name="Hildebrand F."/>
            <person name="Pallen M.J."/>
        </authorList>
    </citation>
    <scope>NUCLEOTIDE SEQUENCE</scope>
    <source>
        <strain evidence="3">ChiHjej13B12-24818</strain>
    </source>
</reference>
<protein>
    <submittedName>
        <fullName evidence="3">Uncharacterized protein</fullName>
    </submittedName>
</protein>
<comment type="caution">
    <text evidence="3">The sequence shown here is derived from an EMBL/GenBank/DDBJ whole genome shotgun (WGS) entry which is preliminary data.</text>
</comment>
<accession>A0A9D2LER6</accession>
<evidence type="ECO:0000256" key="2">
    <source>
        <dbReference type="SAM" id="Phobius"/>
    </source>
</evidence>
<keyword evidence="2" id="KW-0812">Transmembrane</keyword>
<evidence type="ECO:0000313" key="3">
    <source>
        <dbReference type="EMBL" id="HJB11357.1"/>
    </source>
</evidence>
<feature type="region of interest" description="Disordered" evidence="1">
    <location>
        <begin position="1"/>
        <end position="39"/>
    </location>
</feature>
<feature type="transmembrane region" description="Helical" evidence="2">
    <location>
        <begin position="44"/>
        <end position="66"/>
    </location>
</feature>
<dbReference type="EMBL" id="DWZH01000099">
    <property type="protein sequence ID" value="HJB11357.1"/>
    <property type="molecule type" value="Genomic_DNA"/>
</dbReference>
<evidence type="ECO:0000313" key="4">
    <source>
        <dbReference type="Proteomes" id="UP000823823"/>
    </source>
</evidence>
<sequence>MIEEGASADAHGAVEGGAVDATGTHDPAAESEPVGSTGSGGAPALLLSALAVAVSVAAAVLAGAALRRRR</sequence>
<dbReference type="AlphaFoldDB" id="A0A9D2LER6"/>
<reference evidence="3" key="2">
    <citation type="submission" date="2021-04" db="EMBL/GenBank/DDBJ databases">
        <authorList>
            <person name="Gilroy R."/>
        </authorList>
    </citation>
    <scope>NUCLEOTIDE SEQUENCE</scope>
    <source>
        <strain evidence="3">ChiHjej13B12-24818</strain>
    </source>
</reference>
<proteinExistence type="predicted"/>
<evidence type="ECO:0000256" key="1">
    <source>
        <dbReference type="SAM" id="MobiDB-lite"/>
    </source>
</evidence>